<accession>A0A1X7IK39</accession>
<dbReference type="Pfam" id="PF04577">
    <property type="entry name" value="Glyco_transf_61"/>
    <property type="match status" value="1"/>
</dbReference>
<keyword evidence="6" id="KW-1185">Reference proteome</keyword>
<dbReference type="GO" id="GO:0016757">
    <property type="term" value="F:glycosyltransferase activity"/>
    <property type="evidence" value="ECO:0007669"/>
    <property type="project" value="UniProtKB-KW"/>
</dbReference>
<evidence type="ECO:0000256" key="2">
    <source>
        <dbReference type="ARBA" id="ARBA00022679"/>
    </source>
</evidence>
<dbReference type="EMBL" id="FXAZ01000001">
    <property type="protein sequence ID" value="SMG15308.1"/>
    <property type="molecule type" value="Genomic_DNA"/>
</dbReference>
<keyword evidence="3" id="KW-0325">Glycoprotein</keyword>
<sequence length="371" mass="42623">MSSLESTPPRGHMTTFDWIQSVQGAYDTSSYQPFSFGEWTRYITAKSIHDPIHRYLWGYGRKPHKGFVATIPNGRVWGAYGAIITPDNLLLSDVSVDYHRPTNTIIEGDGHSIFQAWKPSLLQRLSGRAAVLTFCGAGNYFHWLYDVLPRLRMLRHHPYDHLIINPNVWAGFYYETLAMLGLHEEAMIKTSPETYLQADELVVPSSIMHAEYPKWATRTIRSMLLPYRDSSFQSAERIYISRRQAGIRKVVNEEAVYQLLARQGFVRYDLESLSVAEQIQLFSQAKVIVSIHGAALANLAFAAPQTKVIEWFHPEYVMPTYWMISNHNQLDYYYLLGEKRRREGSHHAGEDNIEIPLSLLRKTLALAKIKS</sequence>
<dbReference type="STRING" id="1852522.SAMN06295960_0542"/>
<dbReference type="PANTHER" id="PTHR20961">
    <property type="entry name" value="GLYCOSYLTRANSFERASE"/>
    <property type="match status" value="1"/>
</dbReference>
<keyword evidence="2" id="KW-0808">Transferase</keyword>
<keyword evidence="1" id="KW-0328">Glycosyltransferase</keyword>
<evidence type="ECO:0000256" key="3">
    <source>
        <dbReference type="ARBA" id="ARBA00023180"/>
    </source>
</evidence>
<evidence type="ECO:0000259" key="4">
    <source>
        <dbReference type="Pfam" id="PF04577"/>
    </source>
</evidence>
<evidence type="ECO:0000256" key="1">
    <source>
        <dbReference type="ARBA" id="ARBA00022676"/>
    </source>
</evidence>
<dbReference type="Proteomes" id="UP000193834">
    <property type="component" value="Unassembled WGS sequence"/>
</dbReference>
<gene>
    <name evidence="5" type="ORF">SAMN06295960_0542</name>
</gene>
<dbReference type="OrthoDB" id="182122at2"/>
<dbReference type="InterPro" id="IPR049625">
    <property type="entry name" value="Glyco_transf_61_cat"/>
</dbReference>
<name>A0A1X7IK39_9BACL</name>
<reference evidence="5 6" key="1">
    <citation type="submission" date="2017-04" db="EMBL/GenBank/DDBJ databases">
        <authorList>
            <person name="Afonso C.L."/>
            <person name="Miller P.J."/>
            <person name="Scott M.A."/>
            <person name="Spackman E."/>
            <person name="Goraichik I."/>
            <person name="Dimitrov K.M."/>
            <person name="Suarez D.L."/>
            <person name="Swayne D.E."/>
        </authorList>
    </citation>
    <scope>NUCLEOTIDE SEQUENCE [LARGE SCALE GENOMIC DNA]</scope>
    <source>
        <strain evidence="5 6">11</strain>
    </source>
</reference>
<feature type="domain" description="Glycosyltransferase 61 catalytic" evidence="4">
    <location>
        <begin position="140"/>
        <end position="309"/>
    </location>
</feature>
<organism evidence="5 6">
    <name type="scientific">Paenibacillus aquistagni</name>
    <dbReference type="NCBI Taxonomy" id="1852522"/>
    <lineage>
        <taxon>Bacteria</taxon>
        <taxon>Bacillati</taxon>
        <taxon>Bacillota</taxon>
        <taxon>Bacilli</taxon>
        <taxon>Bacillales</taxon>
        <taxon>Paenibacillaceae</taxon>
        <taxon>Paenibacillus</taxon>
    </lineage>
</organism>
<dbReference type="InterPro" id="IPR007657">
    <property type="entry name" value="Glycosyltransferase_61"/>
</dbReference>
<evidence type="ECO:0000313" key="6">
    <source>
        <dbReference type="Proteomes" id="UP000193834"/>
    </source>
</evidence>
<dbReference type="AlphaFoldDB" id="A0A1X7IK39"/>
<evidence type="ECO:0000313" key="5">
    <source>
        <dbReference type="EMBL" id="SMG15308.1"/>
    </source>
</evidence>
<protein>
    <submittedName>
        <fullName evidence="5">Capsular polysaccharide biosynthesis protein</fullName>
    </submittedName>
</protein>
<dbReference type="RefSeq" id="WP_085492796.1">
    <property type="nucleotide sequence ID" value="NZ_FXAZ01000001.1"/>
</dbReference>
<proteinExistence type="predicted"/>